<protein>
    <recommendedName>
        <fullName evidence="3">DUF3515 domain-containing protein</fullName>
    </recommendedName>
</protein>
<gene>
    <name evidence="1" type="ORF">GCM10011584_12880</name>
</gene>
<evidence type="ECO:0000313" key="1">
    <source>
        <dbReference type="EMBL" id="GGO87679.1"/>
    </source>
</evidence>
<reference evidence="2" key="1">
    <citation type="journal article" date="2019" name="Int. J. Syst. Evol. Microbiol.">
        <title>The Global Catalogue of Microorganisms (GCM) 10K type strain sequencing project: providing services to taxonomists for standard genome sequencing and annotation.</title>
        <authorList>
            <consortium name="The Broad Institute Genomics Platform"/>
            <consortium name="The Broad Institute Genome Sequencing Center for Infectious Disease"/>
            <person name="Wu L."/>
            <person name="Ma J."/>
        </authorList>
    </citation>
    <scope>NUCLEOTIDE SEQUENCE [LARGE SCALE GENOMIC DNA]</scope>
    <source>
        <strain evidence="2">CGMCC 4.7371</strain>
    </source>
</reference>
<dbReference type="Proteomes" id="UP000655410">
    <property type="component" value="Unassembled WGS sequence"/>
</dbReference>
<evidence type="ECO:0008006" key="3">
    <source>
        <dbReference type="Google" id="ProtNLM"/>
    </source>
</evidence>
<proteinExistence type="predicted"/>
<name>A0ABQ2N7U8_9ACTN</name>
<dbReference type="Pfam" id="PF12028">
    <property type="entry name" value="DUF3515"/>
    <property type="match status" value="1"/>
</dbReference>
<evidence type="ECO:0000313" key="2">
    <source>
        <dbReference type="Proteomes" id="UP000655410"/>
    </source>
</evidence>
<organism evidence="1 2">
    <name type="scientific">Nocardioides phosphati</name>
    <dbReference type="NCBI Taxonomy" id="1867775"/>
    <lineage>
        <taxon>Bacteria</taxon>
        <taxon>Bacillati</taxon>
        <taxon>Actinomycetota</taxon>
        <taxon>Actinomycetes</taxon>
        <taxon>Propionibacteriales</taxon>
        <taxon>Nocardioidaceae</taxon>
        <taxon>Nocardioides</taxon>
    </lineage>
</organism>
<accession>A0ABQ2N7U8</accession>
<dbReference type="EMBL" id="BMNI01000002">
    <property type="protein sequence ID" value="GGO87679.1"/>
    <property type="molecule type" value="Genomic_DNA"/>
</dbReference>
<dbReference type="RefSeq" id="WP_188783171.1">
    <property type="nucleotide sequence ID" value="NZ_BMNI01000002.1"/>
</dbReference>
<comment type="caution">
    <text evidence="1">The sequence shown here is derived from an EMBL/GenBank/DDBJ whole genome shotgun (WGS) entry which is preliminary data.</text>
</comment>
<sequence>MPRLAHLLSVIGTGVLLTACSSDGVEIASPDVTAAERTACERVLVALPDELDGLPAQEVTPADALGRAWGDPAVVLTCGVSMPRGFQPGASCEESNGVGWYVPTDQFGDLGADLTIYTIGRTPVVELLVPSEHRRDAAFAADALATLADPIKQAIPTHEPCV</sequence>
<keyword evidence="2" id="KW-1185">Reference proteome</keyword>
<dbReference type="InterPro" id="IPR021903">
    <property type="entry name" value="DUF3515"/>
</dbReference>
<dbReference type="PROSITE" id="PS51257">
    <property type="entry name" value="PROKAR_LIPOPROTEIN"/>
    <property type="match status" value="1"/>
</dbReference>